<evidence type="ECO:0000313" key="1">
    <source>
        <dbReference type="EMBL" id="MDC1752984.1"/>
    </source>
</evidence>
<name>A0AAW6G213_BACUN</name>
<dbReference type="AlphaFoldDB" id="A0AAW6G213"/>
<reference evidence="1" key="1">
    <citation type="submission" date="2022-10" db="EMBL/GenBank/DDBJ databases">
        <title>Human gut microbiome strain richness.</title>
        <authorList>
            <person name="Chen-Liaw A."/>
        </authorList>
    </citation>
    <scope>NUCLEOTIDE SEQUENCE</scope>
    <source>
        <strain evidence="1">A1_m1001262Bd0_191120</strain>
    </source>
</reference>
<dbReference type="RefSeq" id="WP_195309600.1">
    <property type="nucleotide sequence ID" value="NZ_JAQNQY010000010.1"/>
</dbReference>
<organism evidence="1 2">
    <name type="scientific">Bacteroides uniformis</name>
    <dbReference type="NCBI Taxonomy" id="820"/>
    <lineage>
        <taxon>Bacteria</taxon>
        <taxon>Pseudomonadati</taxon>
        <taxon>Bacteroidota</taxon>
        <taxon>Bacteroidia</taxon>
        <taxon>Bacteroidales</taxon>
        <taxon>Bacteroidaceae</taxon>
        <taxon>Bacteroides</taxon>
    </lineage>
</organism>
<dbReference type="InterPro" id="IPR054221">
    <property type="entry name" value="DUF6941"/>
</dbReference>
<dbReference type="Pfam" id="PF22091">
    <property type="entry name" value="DUF6941"/>
    <property type="match status" value="1"/>
</dbReference>
<accession>A0AAW6G213</accession>
<gene>
    <name evidence="1" type="ORF">POY80_11080</name>
</gene>
<comment type="caution">
    <text evidence="1">The sequence shown here is derived from an EMBL/GenBank/DDBJ whole genome shotgun (WGS) entry which is preliminary data.</text>
</comment>
<dbReference type="Proteomes" id="UP001218502">
    <property type="component" value="Unassembled WGS sequence"/>
</dbReference>
<evidence type="ECO:0000313" key="2">
    <source>
        <dbReference type="Proteomes" id="UP001218502"/>
    </source>
</evidence>
<evidence type="ECO:0008006" key="3">
    <source>
        <dbReference type="Google" id="ProtNLM"/>
    </source>
</evidence>
<sequence>MIVDIFTLCDSAKEYQGKLVIVGTFNTISAIQFPATHPELAIVARIVMGNQEKGKHTLKISIKKENEDAYLVNPFNMDIDNSNLQTEVGNLNLIFNVNNLLIPSAGKYVVTLEIGELVKESTLYVVTVKQ</sequence>
<dbReference type="EMBL" id="JAQNQY010000010">
    <property type="protein sequence ID" value="MDC1752984.1"/>
    <property type="molecule type" value="Genomic_DNA"/>
</dbReference>
<protein>
    <recommendedName>
        <fullName evidence="3">DUF4469 domain-containing protein</fullName>
    </recommendedName>
</protein>
<proteinExistence type="predicted"/>